<dbReference type="EMBL" id="MT142514">
    <property type="protein sequence ID" value="QJA83612.1"/>
    <property type="molecule type" value="Genomic_DNA"/>
</dbReference>
<name>A0A6M3KP88_9ZZZZ</name>
<proteinExistence type="predicted"/>
<dbReference type="EMBL" id="MT141487">
    <property type="protein sequence ID" value="QJA62988.1"/>
    <property type="molecule type" value="Genomic_DNA"/>
</dbReference>
<evidence type="ECO:0000313" key="1">
    <source>
        <dbReference type="EMBL" id="QJA62988.1"/>
    </source>
</evidence>
<sequence length="850" mass="92290">MKKYLSIFFLLIASIIFGAATTQDDIKSRSYVFSDKLNRNVSFAAQSGSAVKEVYNMIRPSPGVSVGWKTREGYTDHNTQTLGAYQIKSLHQFVNKDIGTRAFIAQANDNLYSATNDPPAAGTTFGSSVYALTASTGVAFSDRVGDDWVGAANGTTPWAWSGGTAYPDGVLIDRAGTATTYHNGYDKVRDTNASTYITWAQNATADVYVGFRRRLKGLNITITAGTGNIVAANLSVKAMRSSAWAAVTGMPAGDGTRDTATSTKSFNQTGAITWTASSLDEPYILPGTTNHLFWYKLELDADVTDGIKVEKITVIEDCQAQTNLWSGRYNQALGVIKATSTGYENYTSECVDGSDYSYMDVGGLTTSYAIYAGFSYPAFGIGLQVTGDGVNEGNVNTAATATVSYWNAVTSGWVSVGAISDGTMSGTYSLNHSGLIQWNGQAIYEDKSEFADIPLSLYWYKIAWNVTLPLKIYIWDVAQTQKPDTVVPFPKYDGIMEYNGRAIYWPGYVYKSGLDYSEEEYSYILNGPRAGSTGNIFGPGIVNSAAKLHSYAVISTKDPYRLYLLEGKVPGKFDELLLSAKVGCLAPHTMVTIEDNVRIFSTDRAVHSVIFLSHDGVYLTDGMTVMNISQAISDLFNDTAPYIEMSTADDSYAWIDYTEKTVHFAVPINTTGTGTQSTLNREIVYNYITDEWYDQVVRANPAACGIDLIDSNNERLPYIGDYAGYVYRCDGADDSGSGVTAYVTTADFVPVAGQLGDALNYQSTITSIKAKAKSKSSGAITLTLYPDNKSTGVTPTSTINMISSGYGYAQGRVPVNEFGETFSIKFQSDNPLEIYGYTIDYIPTHGTLTK</sequence>
<protein>
    <submittedName>
        <fullName evidence="2">Uncharacterized protein</fullName>
    </submittedName>
</protein>
<accession>A0A6M3KP88</accession>
<gene>
    <name evidence="2" type="ORF">MM415A00270_0020</name>
    <name evidence="1" type="ORF">MM415B00672_0006</name>
</gene>
<dbReference type="AlphaFoldDB" id="A0A6M3KP88"/>
<organism evidence="2">
    <name type="scientific">viral metagenome</name>
    <dbReference type="NCBI Taxonomy" id="1070528"/>
    <lineage>
        <taxon>unclassified sequences</taxon>
        <taxon>metagenomes</taxon>
        <taxon>organismal metagenomes</taxon>
    </lineage>
</organism>
<reference evidence="2" key="1">
    <citation type="submission" date="2020-03" db="EMBL/GenBank/DDBJ databases">
        <title>The deep terrestrial virosphere.</title>
        <authorList>
            <person name="Holmfeldt K."/>
            <person name="Nilsson E."/>
            <person name="Simone D."/>
            <person name="Lopez-Fernandez M."/>
            <person name="Wu X."/>
            <person name="de Brujin I."/>
            <person name="Lundin D."/>
            <person name="Andersson A."/>
            <person name="Bertilsson S."/>
            <person name="Dopson M."/>
        </authorList>
    </citation>
    <scope>NUCLEOTIDE SEQUENCE</scope>
    <source>
        <strain evidence="2">MM415A00270</strain>
        <strain evidence="1">MM415B00672</strain>
    </source>
</reference>
<evidence type="ECO:0000313" key="2">
    <source>
        <dbReference type="EMBL" id="QJA83612.1"/>
    </source>
</evidence>